<dbReference type="RefSeq" id="WP_179534954.1">
    <property type="nucleotide sequence ID" value="NZ_JACBYW010000003.1"/>
</dbReference>
<keyword evidence="2" id="KW-1185">Reference proteome</keyword>
<dbReference type="AlphaFoldDB" id="A0A852YXG7"/>
<organism evidence="1 2">
    <name type="scientific">Actinopolyspora biskrensis</name>
    <dbReference type="NCBI Taxonomy" id="1470178"/>
    <lineage>
        <taxon>Bacteria</taxon>
        <taxon>Bacillati</taxon>
        <taxon>Actinomycetota</taxon>
        <taxon>Actinomycetes</taxon>
        <taxon>Actinopolysporales</taxon>
        <taxon>Actinopolysporaceae</taxon>
        <taxon>Actinopolyspora</taxon>
    </lineage>
</organism>
<sequence>MDEFCSAVLTGTEVLKGNVEYIGTALAESAKNYEDSDEAASSELAGIMDALQARVPGGQ</sequence>
<proteinExistence type="predicted"/>
<evidence type="ECO:0000313" key="1">
    <source>
        <dbReference type="EMBL" id="NYH78422.1"/>
    </source>
</evidence>
<name>A0A852YXG7_9ACTN</name>
<evidence type="ECO:0000313" key="2">
    <source>
        <dbReference type="Proteomes" id="UP000548304"/>
    </source>
</evidence>
<reference evidence="1 2" key="1">
    <citation type="submission" date="2020-07" db="EMBL/GenBank/DDBJ databases">
        <title>Genomic Encyclopedia of Type Strains, Phase III (KMG-III): the genomes of soil and plant-associated and newly described type strains.</title>
        <authorList>
            <person name="Whitman W."/>
        </authorList>
    </citation>
    <scope>NUCLEOTIDE SEQUENCE [LARGE SCALE GENOMIC DNA]</scope>
    <source>
        <strain evidence="1 2">CECT 8576</strain>
    </source>
</reference>
<comment type="caution">
    <text evidence="1">The sequence shown here is derived from an EMBL/GenBank/DDBJ whole genome shotgun (WGS) entry which is preliminary data.</text>
</comment>
<gene>
    <name evidence="1" type="ORF">FHR84_001747</name>
</gene>
<dbReference type="EMBL" id="JACBYW010000003">
    <property type="protein sequence ID" value="NYH78422.1"/>
    <property type="molecule type" value="Genomic_DNA"/>
</dbReference>
<protein>
    <recommendedName>
        <fullName evidence="3">Excreted virulence factor EspC, type VII ESX diderm</fullName>
    </recommendedName>
</protein>
<evidence type="ECO:0008006" key="3">
    <source>
        <dbReference type="Google" id="ProtNLM"/>
    </source>
</evidence>
<accession>A0A852YXG7</accession>
<dbReference type="Proteomes" id="UP000548304">
    <property type="component" value="Unassembled WGS sequence"/>
</dbReference>